<feature type="region of interest" description="Disordered" evidence="1">
    <location>
        <begin position="1"/>
        <end position="27"/>
    </location>
</feature>
<comment type="caution">
    <text evidence="2">The sequence shown here is derived from an EMBL/GenBank/DDBJ whole genome shotgun (WGS) entry which is preliminary data.</text>
</comment>
<gene>
    <name evidence="2" type="ORF">B0H16DRAFT_1590521</name>
</gene>
<feature type="compositionally biased region" description="Polar residues" evidence="1">
    <location>
        <begin position="150"/>
        <end position="161"/>
    </location>
</feature>
<feature type="compositionally biased region" description="Polar residues" evidence="1">
    <location>
        <begin position="78"/>
        <end position="90"/>
    </location>
</feature>
<sequence>MSAGGGWLPRRSADAPSRAYADARTSPRHSRLEINLDALHQCRWASRVVNAAADGVNVKVRARVLANATHEHEDTETKTGSAMTRRSTSRLPRESVASAFTPHCGALVLCLQIPKTTSSPPKSHIYLLCRLGHCRANRSAHDTGHGVDTHVSTSMSSPSNA</sequence>
<feature type="region of interest" description="Disordered" evidence="1">
    <location>
        <begin position="69"/>
        <end position="92"/>
    </location>
</feature>
<proteinExistence type="predicted"/>
<protein>
    <submittedName>
        <fullName evidence="2">Uncharacterized protein</fullName>
    </submittedName>
</protein>
<keyword evidence="3" id="KW-1185">Reference proteome</keyword>
<dbReference type="EMBL" id="JARKIB010000179">
    <property type="protein sequence ID" value="KAJ7727462.1"/>
    <property type="molecule type" value="Genomic_DNA"/>
</dbReference>
<name>A0AAD7HU86_9AGAR</name>
<reference evidence="2" key="1">
    <citation type="submission" date="2023-03" db="EMBL/GenBank/DDBJ databases">
        <title>Massive genome expansion in bonnet fungi (Mycena s.s.) driven by repeated elements and novel gene families across ecological guilds.</title>
        <authorList>
            <consortium name="Lawrence Berkeley National Laboratory"/>
            <person name="Harder C.B."/>
            <person name="Miyauchi S."/>
            <person name="Viragh M."/>
            <person name="Kuo A."/>
            <person name="Thoen E."/>
            <person name="Andreopoulos B."/>
            <person name="Lu D."/>
            <person name="Skrede I."/>
            <person name="Drula E."/>
            <person name="Henrissat B."/>
            <person name="Morin E."/>
            <person name="Kohler A."/>
            <person name="Barry K."/>
            <person name="LaButti K."/>
            <person name="Morin E."/>
            <person name="Salamov A."/>
            <person name="Lipzen A."/>
            <person name="Mereny Z."/>
            <person name="Hegedus B."/>
            <person name="Baldrian P."/>
            <person name="Stursova M."/>
            <person name="Weitz H."/>
            <person name="Taylor A."/>
            <person name="Grigoriev I.V."/>
            <person name="Nagy L.G."/>
            <person name="Martin F."/>
            <person name="Kauserud H."/>
        </authorList>
    </citation>
    <scope>NUCLEOTIDE SEQUENCE</scope>
    <source>
        <strain evidence="2">CBHHK182m</strain>
    </source>
</reference>
<accession>A0AAD7HU86</accession>
<evidence type="ECO:0000313" key="3">
    <source>
        <dbReference type="Proteomes" id="UP001215598"/>
    </source>
</evidence>
<feature type="region of interest" description="Disordered" evidence="1">
    <location>
        <begin position="140"/>
        <end position="161"/>
    </location>
</feature>
<evidence type="ECO:0000256" key="1">
    <source>
        <dbReference type="SAM" id="MobiDB-lite"/>
    </source>
</evidence>
<dbReference type="Proteomes" id="UP001215598">
    <property type="component" value="Unassembled WGS sequence"/>
</dbReference>
<dbReference type="AlphaFoldDB" id="A0AAD7HU86"/>
<organism evidence="2 3">
    <name type="scientific">Mycena metata</name>
    <dbReference type="NCBI Taxonomy" id="1033252"/>
    <lineage>
        <taxon>Eukaryota</taxon>
        <taxon>Fungi</taxon>
        <taxon>Dikarya</taxon>
        <taxon>Basidiomycota</taxon>
        <taxon>Agaricomycotina</taxon>
        <taxon>Agaricomycetes</taxon>
        <taxon>Agaricomycetidae</taxon>
        <taxon>Agaricales</taxon>
        <taxon>Marasmiineae</taxon>
        <taxon>Mycenaceae</taxon>
        <taxon>Mycena</taxon>
    </lineage>
</organism>
<evidence type="ECO:0000313" key="2">
    <source>
        <dbReference type="EMBL" id="KAJ7727462.1"/>
    </source>
</evidence>